<evidence type="ECO:0000313" key="2">
    <source>
        <dbReference type="Proteomes" id="UP001467669"/>
    </source>
</evidence>
<accession>A0ABU9MBF8</accession>
<proteinExistence type="predicted"/>
<organism evidence="1 2">
    <name type="scientific">Stutzerimonas chloritidismutans</name>
    <name type="common">Pseudomonas chloritidismutans</name>
    <dbReference type="NCBI Taxonomy" id="203192"/>
    <lineage>
        <taxon>Bacteria</taxon>
        <taxon>Pseudomonadati</taxon>
        <taxon>Pseudomonadota</taxon>
        <taxon>Gammaproteobacteria</taxon>
        <taxon>Pseudomonadales</taxon>
        <taxon>Pseudomonadaceae</taxon>
        <taxon>Stutzerimonas</taxon>
    </lineage>
</organism>
<dbReference type="EMBL" id="JBCFXD010000015">
    <property type="protein sequence ID" value="MEL7560922.1"/>
    <property type="molecule type" value="Genomic_DNA"/>
</dbReference>
<evidence type="ECO:0000313" key="1">
    <source>
        <dbReference type="EMBL" id="MEL7560922.1"/>
    </source>
</evidence>
<keyword evidence="2" id="KW-1185">Reference proteome</keyword>
<dbReference type="RefSeq" id="WP_342407854.1">
    <property type="nucleotide sequence ID" value="NZ_JBCFXD010000015.1"/>
</dbReference>
<protein>
    <submittedName>
        <fullName evidence="1">Uncharacterized protein</fullName>
    </submittedName>
</protein>
<name>A0ABU9MBF8_STUCH</name>
<sequence length="219" mass="24216">MIRGLPQPEWLSTDQALKLLQTLEAGLTIADLVSYCTELKLFVVYVRLRMVQGIISDDQTEVYGLGTYAVSNPEDLFYGSNSVTLHMHGDVFDAPDPQALKLRNVDWEYTTQKDKLRILFKRSELVQLLSTPSAADLSVPVMAPPPATHLIVISKLLELLRAGARLHTQTDIAKAVEEEFPHIQGLGETSLRTLFAAANEARKNVPARPTGAGPKIRLD</sequence>
<reference evidence="1 2" key="1">
    <citation type="submission" date="2024-04" db="EMBL/GenBank/DDBJ databases">
        <title>Draft Genome Sequence of Isolates Cultured from Underwater Hawaii Seamounts in the North Pacific Ocean.</title>
        <authorList>
            <person name="Sharma I."/>
            <person name="Darden B."/>
            <person name="Creggett J."/>
            <person name="Taylor S."/>
            <person name="Grant M.P."/>
            <person name="Scott J."/>
            <person name="Attles S."/>
            <person name="Walker S."/>
            <person name="Johnson G."/>
            <person name="St. Cloud C."/>
        </authorList>
    </citation>
    <scope>NUCLEOTIDE SEQUENCE [LARGE SCALE GENOMIC DNA]</scope>
    <source>
        <strain evidence="1 2">03GJ23</strain>
    </source>
</reference>
<gene>
    <name evidence="1" type="ORF">AAGW23_18955</name>
</gene>
<comment type="caution">
    <text evidence="1">The sequence shown here is derived from an EMBL/GenBank/DDBJ whole genome shotgun (WGS) entry which is preliminary data.</text>
</comment>
<dbReference type="Proteomes" id="UP001467669">
    <property type="component" value="Unassembled WGS sequence"/>
</dbReference>